<sequence length="594" mass="67759">MNGMCAVLGKEHVREQPKVVSMSLDQDTCYLCKEDLRDPVSIPCGHIFCSVCLKTYWDHADHTGSYTCPQCRVSYSKRPTPRRMGSSRQSTLPQRSSESFPPPPPSPDYNYAGPQDVGCDICIGKKHKAVKTCLMCLASYCDKHLKPHFESATFKRHKLVDEIGHLDRQICPQHQKGLELFCRTDQMCICVLCTVKEHKGHDMVSAEQERAEEQQRLGATQAEIQEKIHDRLKQMEELKQAVDALKNSAHRALQECEKMFSDMMRSIERMQQEMTKLIASNKRAALNNAEGHMERLSHEIADLKRRDNEITQLSRTEDHIHFIQSYHMLIAQTEAEELPTVTVNPYFTFGPVTKAVSEMKQHLNEFSNDELVKVAKAVNKMTFCQLDESKKRRSVKSDEAPMYKSVPVHEPQYREDFLKYATPLTLDPNTAYRQLYLSRGNKKAALKRDPQSYGDHPARFDSLPQVLCVEPLSGGAYYWEVDWSGEGAALGVTYKGIKRTGYGDSCRIGYNRKSWSLFCSDSSYSARHNKDQVEVNAPYSSRVGVFLDHAGGTLSFYTVGDKMSLIHRFKASFSEPVYPGFWVWYESAINLLQL</sequence>
<dbReference type="InterPro" id="IPR058030">
    <property type="entry name" value="TRIM8/14/16/25/29/45/65_CC"/>
</dbReference>
<dbReference type="CDD" id="cd16601">
    <property type="entry name" value="RING-HC_TRIM39_C-IV"/>
    <property type="match status" value="1"/>
</dbReference>
<evidence type="ECO:0000259" key="9">
    <source>
        <dbReference type="PROSITE" id="PS50089"/>
    </source>
</evidence>
<dbReference type="SUPFAM" id="SSF57845">
    <property type="entry name" value="B-box zinc-binding domain"/>
    <property type="match status" value="1"/>
</dbReference>
<dbReference type="SUPFAM" id="SSF49899">
    <property type="entry name" value="Concanavalin A-like lectins/glucanases"/>
    <property type="match status" value="1"/>
</dbReference>
<evidence type="ECO:0000256" key="8">
    <source>
        <dbReference type="SAM" id="MobiDB-lite"/>
    </source>
</evidence>
<dbReference type="PANTHER" id="PTHR25465:SF35">
    <property type="entry name" value="E3 UBIQUITIN_ISG15 LIGASE TRIM25-RELATED"/>
    <property type="match status" value="1"/>
</dbReference>
<dbReference type="InParanoid" id="A0A671U860"/>
<dbReference type="FunCoup" id="A0A671U860">
    <property type="interactions" value="9"/>
</dbReference>
<name>A0A671U860_SPAAU</name>
<dbReference type="Gene3D" id="3.30.160.60">
    <property type="entry name" value="Classic Zinc Finger"/>
    <property type="match status" value="1"/>
</dbReference>
<dbReference type="InterPro" id="IPR017907">
    <property type="entry name" value="Znf_RING_CS"/>
</dbReference>
<dbReference type="SMART" id="SM00184">
    <property type="entry name" value="RING"/>
    <property type="match status" value="1"/>
</dbReference>
<dbReference type="InterPro" id="IPR051051">
    <property type="entry name" value="E3_ubiq-ligase_TRIM/RNF"/>
</dbReference>
<gene>
    <name evidence="12" type="primary">ftr83</name>
</gene>
<evidence type="ECO:0000259" key="10">
    <source>
        <dbReference type="PROSITE" id="PS50119"/>
    </source>
</evidence>
<dbReference type="Pfam" id="PF00643">
    <property type="entry name" value="zf-B_box"/>
    <property type="match status" value="1"/>
</dbReference>
<dbReference type="GeneTree" id="ENSGT00940000162978"/>
<dbReference type="InterPro" id="IPR000315">
    <property type="entry name" value="Znf_B-box"/>
</dbReference>
<dbReference type="Pfam" id="PF15227">
    <property type="entry name" value="zf-C3HC4_4"/>
    <property type="match status" value="1"/>
</dbReference>
<dbReference type="Pfam" id="PF13765">
    <property type="entry name" value="PRY"/>
    <property type="match status" value="1"/>
</dbReference>
<dbReference type="Ensembl" id="ENSSAUT00010010844.1">
    <property type="protein sequence ID" value="ENSSAUP00010010200.1"/>
    <property type="gene ID" value="ENSSAUG00010004994.1"/>
</dbReference>
<dbReference type="InterPro" id="IPR003879">
    <property type="entry name" value="Butyrophylin_SPRY"/>
</dbReference>
<dbReference type="AlphaFoldDB" id="A0A671U860"/>
<dbReference type="OMA" id="ACFLCKE"/>
<dbReference type="InterPro" id="IPR006574">
    <property type="entry name" value="PRY"/>
</dbReference>
<dbReference type="SMART" id="SM00336">
    <property type="entry name" value="BBOX"/>
    <property type="match status" value="1"/>
</dbReference>
<dbReference type="PANTHER" id="PTHR25465">
    <property type="entry name" value="B-BOX DOMAIN CONTAINING"/>
    <property type="match status" value="1"/>
</dbReference>
<keyword evidence="7" id="KW-0175">Coiled coil</keyword>
<feature type="coiled-coil region" evidence="7">
    <location>
        <begin position="203"/>
        <end position="313"/>
    </location>
</feature>
<accession>A0A671U860</accession>
<reference evidence="12" key="1">
    <citation type="submission" date="2021-04" db="EMBL/GenBank/DDBJ databases">
        <authorList>
            <consortium name="Wellcome Sanger Institute Data Sharing"/>
        </authorList>
    </citation>
    <scope>NUCLEOTIDE SEQUENCE [LARGE SCALE GENOMIC DNA]</scope>
</reference>
<evidence type="ECO:0000256" key="5">
    <source>
        <dbReference type="ARBA" id="ARBA00022859"/>
    </source>
</evidence>
<dbReference type="InterPro" id="IPR001870">
    <property type="entry name" value="B30.2/SPRY"/>
</dbReference>
<dbReference type="Proteomes" id="UP000472265">
    <property type="component" value="Chromosome 13"/>
</dbReference>
<dbReference type="PROSITE" id="PS50188">
    <property type="entry name" value="B302_SPRY"/>
    <property type="match status" value="1"/>
</dbReference>
<keyword evidence="3 6" id="KW-0863">Zinc-finger</keyword>
<feature type="region of interest" description="Disordered" evidence="8">
    <location>
        <begin position="77"/>
        <end position="107"/>
    </location>
</feature>
<dbReference type="Pfam" id="PF25600">
    <property type="entry name" value="TRIM_CC"/>
    <property type="match status" value="1"/>
</dbReference>
<keyword evidence="2" id="KW-0479">Metal-binding</keyword>
<evidence type="ECO:0000256" key="3">
    <source>
        <dbReference type="ARBA" id="ARBA00022771"/>
    </source>
</evidence>
<dbReference type="GO" id="GO:0008270">
    <property type="term" value="F:zinc ion binding"/>
    <property type="evidence" value="ECO:0007669"/>
    <property type="project" value="UniProtKB-KW"/>
</dbReference>
<dbReference type="InterPro" id="IPR013320">
    <property type="entry name" value="ConA-like_dom_sf"/>
</dbReference>
<keyword evidence="4" id="KW-0862">Zinc</keyword>
<dbReference type="Gene3D" id="2.60.120.920">
    <property type="match status" value="1"/>
</dbReference>
<dbReference type="GO" id="GO:0005737">
    <property type="term" value="C:cytoplasm"/>
    <property type="evidence" value="ECO:0007669"/>
    <property type="project" value="UniProtKB-ARBA"/>
</dbReference>
<keyword evidence="5" id="KW-0391">Immunity</keyword>
<proteinExistence type="predicted"/>
<dbReference type="Gene3D" id="3.30.40.10">
    <property type="entry name" value="Zinc/RING finger domain, C3HC4 (zinc finger)"/>
    <property type="match status" value="1"/>
</dbReference>
<evidence type="ECO:0000256" key="6">
    <source>
        <dbReference type="PROSITE-ProRule" id="PRU00024"/>
    </source>
</evidence>
<dbReference type="InterPro" id="IPR013083">
    <property type="entry name" value="Znf_RING/FYVE/PHD"/>
</dbReference>
<dbReference type="PRINTS" id="PR01407">
    <property type="entry name" value="BUTYPHLNCDUF"/>
</dbReference>
<keyword evidence="13" id="KW-1185">Reference proteome</keyword>
<dbReference type="CDD" id="cd16040">
    <property type="entry name" value="SPRY_PRY_SNTX"/>
    <property type="match status" value="1"/>
</dbReference>
<feature type="domain" description="RING-type" evidence="9">
    <location>
        <begin position="29"/>
        <end position="72"/>
    </location>
</feature>
<feature type="domain" description="B box-type" evidence="10">
    <location>
        <begin position="166"/>
        <end position="206"/>
    </location>
</feature>
<evidence type="ECO:0000256" key="2">
    <source>
        <dbReference type="ARBA" id="ARBA00022723"/>
    </source>
</evidence>
<dbReference type="PROSITE" id="PS00518">
    <property type="entry name" value="ZF_RING_1"/>
    <property type="match status" value="1"/>
</dbReference>
<dbReference type="SUPFAM" id="SSF57850">
    <property type="entry name" value="RING/U-box"/>
    <property type="match status" value="1"/>
</dbReference>
<reference evidence="12" key="3">
    <citation type="submission" date="2025-09" db="UniProtKB">
        <authorList>
            <consortium name="Ensembl"/>
        </authorList>
    </citation>
    <scope>IDENTIFICATION</scope>
</reference>
<dbReference type="CDD" id="cd19769">
    <property type="entry name" value="Bbox2_TRIM16-like"/>
    <property type="match status" value="1"/>
</dbReference>
<evidence type="ECO:0000256" key="1">
    <source>
        <dbReference type="ARBA" id="ARBA00022588"/>
    </source>
</evidence>
<organism evidence="12 13">
    <name type="scientific">Sparus aurata</name>
    <name type="common">Gilthead sea bream</name>
    <dbReference type="NCBI Taxonomy" id="8175"/>
    <lineage>
        <taxon>Eukaryota</taxon>
        <taxon>Metazoa</taxon>
        <taxon>Chordata</taxon>
        <taxon>Craniata</taxon>
        <taxon>Vertebrata</taxon>
        <taxon>Euteleostomi</taxon>
        <taxon>Actinopterygii</taxon>
        <taxon>Neopterygii</taxon>
        <taxon>Teleostei</taxon>
        <taxon>Neoteleostei</taxon>
        <taxon>Acanthomorphata</taxon>
        <taxon>Eupercaria</taxon>
        <taxon>Spariformes</taxon>
        <taxon>Sparidae</taxon>
        <taxon>Sparus</taxon>
    </lineage>
</organism>
<evidence type="ECO:0000256" key="4">
    <source>
        <dbReference type="ARBA" id="ARBA00022833"/>
    </source>
</evidence>
<evidence type="ECO:0000313" key="12">
    <source>
        <dbReference type="Ensembl" id="ENSSAUP00010010200.1"/>
    </source>
</evidence>
<dbReference type="SMART" id="SM00449">
    <property type="entry name" value="SPRY"/>
    <property type="match status" value="1"/>
</dbReference>
<dbReference type="PROSITE" id="PS50119">
    <property type="entry name" value="ZF_BBOX"/>
    <property type="match status" value="1"/>
</dbReference>
<protein>
    <submittedName>
        <fullName evidence="12">FinTRIM family, member 83</fullName>
    </submittedName>
</protein>
<evidence type="ECO:0000256" key="7">
    <source>
        <dbReference type="SAM" id="Coils"/>
    </source>
</evidence>
<dbReference type="GO" id="GO:0045087">
    <property type="term" value="P:innate immune response"/>
    <property type="evidence" value="ECO:0007669"/>
    <property type="project" value="UniProtKB-KW"/>
</dbReference>
<dbReference type="InterPro" id="IPR003877">
    <property type="entry name" value="SPRY_dom"/>
</dbReference>
<dbReference type="InterPro" id="IPR001841">
    <property type="entry name" value="Znf_RING"/>
</dbReference>
<dbReference type="Pfam" id="PF00622">
    <property type="entry name" value="SPRY"/>
    <property type="match status" value="1"/>
</dbReference>
<evidence type="ECO:0000313" key="13">
    <source>
        <dbReference type="Proteomes" id="UP000472265"/>
    </source>
</evidence>
<dbReference type="InterPro" id="IPR043136">
    <property type="entry name" value="B30.2/SPRY_sf"/>
</dbReference>
<evidence type="ECO:0000259" key="11">
    <source>
        <dbReference type="PROSITE" id="PS50188"/>
    </source>
</evidence>
<dbReference type="PROSITE" id="PS50089">
    <property type="entry name" value="ZF_RING_2"/>
    <property type="match status" value="1"/>
</dbReference>
<dbReference type="SMART" id="SM00589">
    <property type="entry name" value="PRY"/>
    <property type="match status" value="1"/>
</dbReference>
<keyword evidence="1" id="KW-0399">Innate immunity</keyword>
<feature type="domain" description="B30.2/SPRY" evidence="11">
    <location>
        <begin position="404"/>
        <end position="594"/>
    </location>
</feature>
<dbReference type="Gene3D" id="4.10.830.40">
    <property type="match status" value="1"/>
</dbReference>
<reference evidence="12" key="2">
    <citation type="submission" date="2025-08" db="UniProtKB">
        <authorList>
            <consortium name="Ensembl"/>
        </authorList>
    </citation>
    <scope>IDENTIFICATION</scope>
</reference>